<dbReference type="SUPFAM" id="SSF143456">
    <property type="entry name" value="VC0467-like"/>
    <property type="match status" value="1"/>
</dbReference>
<keyword evidence="4" id="KW-1185">Reference proteome</keyword>
<dbReference type="Proteomes" id="UP000734218">
    <property type="component" value="Unassembled WGS sequence"/>
</dbReference>
<reference evidence="3 4" key="1">
    <citation type="submission" date="2020-03" db="EMBL/GenBank/DDBJ databases">
        <title>Genomic Encyclopedia of Type Strains, Phase IV (KMG-IV): sequencing the most valuable type-strain genomes for metagenomic binning, comparative biology and taxonomic classification.</title>
        <authorList>
            <person name="Goeker M."/>
        </authorList>
    </citation>
    <scope>NUCLEOTIDE SEQUENCE [LARGE SCALE GENOMIC DNA]</scope>
    <source>
        <strain evidence="3 4">DSM 27651</strain>
    </source>
</reference>
<dbReference type="InterPro" id="IPR003774">
    <property type="entry name" value="AlgH-like"/>
</dbReference>
<dbReference type="EMBL" id="JAATJE010000001">
    <property type="protein sequence ID" value="NJC33415.1"/>
    <property type="molecule type" value="Genomic_DNA"/>
</dbReference>
<evidence type="ECO:0000256" key="1">
    <source>
        <dbReference type="ARBA" id="ARBA00009600"/>
    </source>
</evidence>
<proteinExistence type="inferred from homology"/>
<comment type="similarity">
    <text evidence="1 2">Belongs to the UPF0301 (AlgH) family.</text>
</comment>
<evidence type="ECO:0000313" key="4">
    <source>
        <dbReference type="Proteomes" id="UP000734218"/>
    </source>
</evidence>
<dbReference type="PANTHER" id="PTHR30327:SF1">
    <property type="entry name" value="UPF0301 PROTEIN YQGE"/>
    <property type="match status" value="1"/>
</dbReference>
<dbReference type="HAMAP" id="MF_00758">
    <property type="entry name" value="UPF0301"/>
    <property type="match status" value="1"/>
</dbReference>
<gene>
    <name evidence="3" type="ORF">GGR88_000889</name>
</gene>
<evidence type="ECO:0000256" key="2">
    <source>
        <dbReference type="HAMAP-Rule" id="MF_00758"/>
    </source>
</evidence>
<name>A0ABX0XJK4_9SPHN</name>
<dbReference type="Pfam" id="PF02622">
    <property type="entry name" value="DUF179"/>
    <property type="match status" value="1"/>
</dbReference>
<dbReference type="PANTHER" id="PTHR30327">
    <property type="entry name" value="UNCHARACTERIZED PROTEIN YQGE"/>
    <property type="match status" value="1"/>
</dbReference>
<evidence type="ECO:0000313" key="3">
    <source>
        <dbReference type="EMBL" id="NJC33415.1"/>
    </source>
</evidence>
<protein>
    <recommendedName>
        <fullName evidence="2">UPF0301 protein GGR88_000889</fullName>
    </recommendedName>
</protein>
<accession>A0ABX0XJK4</accession>
<sequence length="176" mass="18249">MLLALPSIGDPRFERAAILICGHGPDGALGIGLDSVVPNLGFHRLVEQLGIDPGVAPDAPVHRGGPVEPGRGFVVHGLDWGGADTVEVAGRYALTGTIDVLRAICSGRGPTRWIAALGYAGWDGGQLEDELTGAAWFSTPATDTLLFDTEAAIRWRASFEVAGIDPRLLAVGSGTA</sequence>
<comment type="caution">
    <text evidence="3">The sequence shown here is derived from an EMBL/GenBank/DDBJ whole genome shotgun (WGS) entry which is preliminary data.</text>
</comment>
<organism evidence="3 4">
    <name type="scientific">Sphingomonas jejuensis</name>
    <dbReference type="NCBI Taxonomy" id="904715"/>
    <lineage>
        <taxon>Bacteria</taxon>
        <taxon>Pseudomonadati</taxon>
        <taxon>Pseudomonadota</taxon>
        <taxon>Alphaproteobacteria</taxon>
        <taxon>Sphingomonadales</taxon>
        <taxon>Sphingomonadaceae</taxon>
        <taxon>Sphingomonas</taxon>
    </lineage>
</organism>
<dbReference type="Gene3D" id="3.40.1740.10">
    <property type="entry name" value="VC0467-like"/>
    <property type="match status" value="1"/>
</dbReference>